<dbReference type="EMBL" id="LBUZ01000018">
    <property type="protein sequence ID" value="KKQ75051.1"/>
    <property type="molecule type" value="Genomic_DNA"/>
</dbReference>
<evidence type="ECO:0000313" key="3">
    <source>
        <dbReference type="EMBL" id="KKQ75051.1"/>
    </source>
</evidence>
<evidence type="ECO:0000256" key="2">
    <source>
        <dbReference type="HAMAP-Rule" id="MF_00048"/>
    </source>
</evidence>
<dbReference type="Gene3D" id="3.40.1350.10">
    <property type="match status" value="1"/>
</dbReference>
<dbReference type="InterPro" id="IPR003509">
    <property type="entry name" value="UPF0102_YraN-like"/>
</dbReference>
<protein>
    <recommendedName>
        <fullName evidence="2">UPF0102 protein US96_C0018G0023</fullName>
    </recommendedName>
</protein>
<sequence>MEKKFLGKIGEDFACRFLLNKGYKILVRNFRSKFGEIDIIAHDGETTIFVEVKTRWSRLFGRAEEAVTGHKLKRIKKVGEYFCLLNPNLSKKLRIEVVAIEIDKGKVASAKIFVAT</sequence>
<dbReference type="NCBIfam" id="NF009150">
    <property type="entry name" value="PRK12497.1-3"/>
    <property type="match status" value="1"/>
</dbReference>
<dbReference type="Proteomes" id="UP000034181">
    <property type="component" value="Unassembled WGS sequence"/>
</dbReference>
<name>A0A0G0ND64_9BACT</name>
<dbReference type="GO" id="GO:0003676">
    <property type="term" value="F:nucleic acid binding"/>
    <property type="evidence" value="ECO:0007669"/>
    <property type="project" value="InterPro"/>
</dbReference>
<dbReference type="AlphaFoldDB" id="A0A0G0ND64"/>
<dbReference type="HAMAP" id="MF_00048">
    <property type="entry name" value="UPF0102"/>
    <property type="match status" value="1"/>
</dbReference>
<dbReference type="InterPro" id="IPR011335">
    <property type="entry name" value="Restrct_endonuc-II-like"/>
</dbReference>
<evidence type="ECO:0000256" key="1">
    <source>
        <dbReference type="ARBA" id="ARBA00006738"/>
    </source>
</evidence>
<dbReference type="Pfam" id="PF02021">
    <property type="entry name" value="UPF0102"/>
    <property type="match status" value="1"/>
</dbReference>
<proteinExistence type="inferred from homology"/>
<dbReference type="PANTHER" id="PTHR34039">
    <property type="entry name" value="UPF0102 PROTEIN YRAN"/>
    <property type="match status" value="1"/>
</dbReference>
<dbReference type="InterPro" id="IPR011856">
    <property type="entry name" value="tRNA_endonuc-like_dom_sf"/>
</dbReference>
<comment type="caution">
    <text evidence="3">The sequence shown here is derived from an EMBL/GenBank/DDBJ whole genome shotgun (WGS) entry which is preliminary data.</text>
</comment>
<evidence type="ECO:0000313" key="4">
    <source>
        <dbReference type="Proteomes" id="UP000034181"/>
    </source>
</evidence>
<organism evidence="3 4">
    <name type="scientific">Candidatus Woesebacteria bacterium GW2011_GWB1_38_5b</name>
    <dbReference type="NCBI Taxonomy" id="1618569"/>
    <lineage>
        <taxon>Bacteria</taxon>
        <taxon>Candidatus Woeseibacteriota</taxon>
    </lineage>
</organism>
<dbReference type="PANTHER" id="PTHR34039:SF1">
    <property type="entry name" value="UPF0102 PROTEIN YRAN"/>
    <property type="match status" value="1"/>
</dbReference>
<dbReference type="CDD" id="cd20736">
    <property type="entry name" value="PoNe_Nuclease"/>
    <property type="match status" value="1"/>
</dbReference>
<gene>
    <name evidence="3" type="ORF">US96_C0018G0023</name>
</gene>
<reference evidence="3 4" key="1">
    <citation type="journal article" date="2015" name="Nature">
        <title>rRNA introns, odd ribosomes, and small enigmatic genomes across a large radiation of phyla.</title>
        <authorList>
            <person name="Brown C.T."/>
            <person name="Hug L.A."/>
            <person name="Thomas B.C."/>
            <person name="Sharon I."/>
            <person name="Castelle C.J."/>
            <person name="Singh A."/>
            <person name="Wilkins M.J."/>
            <person name="Williams K.H."/>
            <person name="Banfield J.F."/>
        </authorList>
    </citation>
    <scope>NUCLEOTIDE SEQUENCE [LARGE SCALE GENOMIC DNA]</scope>
</reference>
<accession>A0A0G0ND64</accession>
<comment type="similarity">
    <text evidence="1 2">Belongs to the UPF0102 family.</text>
</comment>
<dbReference type="SUPFAM" id="SSF52980">
    <property type="entry name" value="Restriction endonuclease-like"/>
    <property type="match status" value="1"/>
</dbReference>
<dbReference type="NCBIfam" id="NF009154">
    <property type="entry name" value="PRK12497.3-3"/>
    <property type="match status" value="1"/>
</dbReference>